<sequence>MIDFSLWTVLLGAIPALIGAATAIAIAAISARRSRKVEMSVRDPQSGIRIEVSVDGRRDDVEATVNEIIGIVTARRGDDFELVRMIADIEGAANTVLTERLGSQRRESRGLFSIRRDLIDTGILDSDDVKRLDRIFKVRNAIVHGDEYERQSVAPAKTEAAALLKKIQAARSTGIN</sequence>
<evidence type="ECO:0000313" key="2">
    <source>
        <dbReference type="EMBL" id="GAA1871019.1"/>
    </source>
</evidence>
<dbReference type="RefSeq" id="WP_344424554.1">
    <property type="nucleotide sequence ID" value="NZ_BAAAQK010000025.1"/>
</dbReference>
<gene>
    <name evidence="2" type="ORF">GCM10009836_59650</name>
</gene>
<keyword evidence="1" id="KW-0472">Membrane</keyword>
<name>A0ABN2NK93_9PSEU</name>
<comment type="caution">
    <text evidence="2">The sequence shown here is derived from an EMBL/GenBank/DDBJ whole genome shotgun (WGS) entry which is preliminary data.</text>
</comment>
<organism evidence="2 3">
    <name type="scientific">Pseudonocardia ailaonensis</name>
    <dbReference type="NCBI Taxonomy" id="367279"/>
    <lineage>
        <taxon>Bacteria</taxon>
        <taxon>Bacillati</taxon>
        <taxon>Actinomycetota</taxon>
        <taxon>Actinomycetes</taxon>
        <taxon>Pseudonocardiales</taxon>
        <taxon>Pseudonocardiaceae</taxon>
        <taxon>Pseudonocardia</taxon>
    </lineage>
</organism>
<keyword evidence="3" id="KW-1185">Reference proteome</keyword>
<feature type="transmembrane region" description="Helical" evidence="1">
    <location>
        <begin position="6"/>
        <end position="29"/>
    </location>
</feature>
<dbReference type="EMBL" id="BAAAQK010000025">
    <property type="protein sequence ID" value="GAA1871019.1"/>
    <property type="molecule type" value="Genomic_DNA"/>
</dbReference>
<dbReference type="Proteomes" id="UP001500449">
    <property type="component" value="Unassembled WGS sequence"/>
</dbReference>
<reference evidence="2 3" key="1">
    <citation type="journal article" date="2019" name="Int. J. Syst. Evol. Microbiol.">
        <title>The Global Catalogue of Microorganisms (GCM) 10K type strain sequencing project: providing services to taxonomists for standard genome sequencing and annotation.</title>
        <authorList>
            <consortium name="The Broad Institute Genomics Platform"/>
            <consortium name="The Broad Institute Genome Sequencing Center for Infectious Disease"/>
            <person name="Wu L."/>
            <person name="Ma J."/>
        </authorList>
    </citation>
    <scope>NUCLEOTIDE SEQUENCE [LARGE SCALE GENOMIC DNA]</scope>
    <source>
        <strain evidence="2 3">JCM 16009</strain>
    </source>
</reference>
<proteinExistence type="predicted"/>
<evidence type="ECO:0008006" key="4">
    <source>
        <dbReference type="Google" id="ProtNLM"/>
    </source>
</evidence>
<evidence type="ECO:0000256" key="1">
    <source>
        <dbReference type="SAM" id="Phobius"/>
    </source>
</evidence>
<protein>
    <recommendedName>
        <fullName evidence="4">Apea-like HEPN domain-containing protein</fullName>
    </recommendedName>
</protein>
<keyword evidence="1" id="KW-0812">Transmembrane</keyword>
<accession>A0ABN2NK93</accession>
<keyword evidence="1" id="KW-1133">Transmembrane helix</keyword>
<evidence type="ECO:0000313" key="3">
    <source>
        <dbReference type="Proteomes" id="UP001500449"/>
    </source>
</evidence>